<dbReference type="AlphaFoldDB" id="A0AAT9G9L8"/>
<evidence type="ECO:0000256" key="4">
    <source>
        <dbReference type="ARBA" id="ARBA00030482"/>
    </source>
</evidence>
<evidence type="ECO:0000256" key="2">
    <source>
        <dbReference type="ARBA" id="ARBA00019563"/>
    </source>
</evidence>
<evidence type="ECO:0000313" key="8">
    <source>
        <dbReference type="EMBL" id="BFD46455.1"/>
    </source>
</evidence>
<dbReference type="InterPro" id="IPR040519">
    <property type="entry name" value="LepB_N"/>
</dbReference>
<name>A0AAT9G9L8_9RICK</name>
<proteinExistence type="predicted"/>
<keyword evidence="3" id="KW-0963">Cytoplasm</keyword>
<feature type="domain" description="LepB N-terminal" evidence="7">
    <location>
        <begin position="150"/>
        <end position="316"/>
    </location>
</feature>
<evidence type="ECO:0000256" key="3">
    <source>
        <dbReference type="ARBA" id="ARBA00022490"/>
    </source>
</evidence>
<organism evidence="8">
    <name type="scientific">Candidatus Tisiphia endosymbiont of Sergentomyia squamirostris</name>
    <dbReference type="NCBI Taxonomy" id="3113639"/>
    <lineage>
        <taxon>Bacteria</taxon>
        <taxon>Pseudomonadati</taxon>
        <taxon>Pseudomonadota</taxon>
        <taxon>Alphaproteobacteria</taxon>
        <taxon>Rickettsiales</taxon>
        <taxon>Rickettsiaceae</taxon>
        <taxon>Rickettsieae</taxon>
        <taxon>Candidatus Tisiphia</taxon>
    </lineage>
</organism>
<feature type="compositionally biased region" description="Polar residues" evidence="6">
    <location>
        <begin position="708"/>
        <end position="732"/>
    </location>
</feature>
<evidence type="ECO:0000256" key="6">
    <source>
        <dbReference type="SAM" id="MobiDB-lite"/>
    </source>
</evidence>
<gene>
    <name evidence="8" type="ORF">DMENIID0002_11010</name>
</gene>
<accession>A0AAT9G9L8</accession>
<dbReference type="Pfam" id="PF18640">
    <property type="entry name" value="LepB_N"/>
    <property type="match status" value="1"/>
</dbReference>
<dbReference type="GO" id="GO:0005737">
    <property type="term" value="C:cytoplasm"/>
    <property type="evidence" value="ECO:0007669"/>
    <property type="project" value="UniProtKB-SubCell"/>
</dbReference>
<sequence>MTTPLISKFIGWNYLAKKSLGANDGGELGGIYKSSDDILSMIKSEGEPRKNISEFLGSQIFQATNPNYGARVSLIVPDHLTEKVHQEGGLQSDGSEVYVRSEFFKNYSGDMYVDMDKHMSTATKPSGWLRKDGGRPIFMGTRELLSNTLSKAFEELHYSSFDKIAPTSLLIGDFDIHTGNIGVIRDPEDSTIPPKLVRIDFAGSLDKLEYDIHPYSWSRHLPLLGPTNHFREFPSKLTHNDSFVKGLLDTAQIDLNKTIDDSFVELSKYYNDQALANWAKMAMGQKFKNIPLENIKIADIKDAFKETMQKRQQSLREYGLQIKLGLLVTKGKINTPKLRELVQEHPDYFNNIINQAKKLKLRKETEIEYILGYKAREVLLIKEIVKILQEEKQLLTKKISDLKPAMQISRKALDVMLTHETTTINVQSSTSKVDSITLAFRQEIIAKQQAILQNVLAEANIKTDKGVAVAGLATNSQEFKEFVENNNGLIQKAWDAPNVKANIAQAMNDEVQSYAKVLQDNHFKPLTWSEQETITNTTSTRSRVIKVKDEELFKLIETNIKTSKKVMLEDGVTEREISNYRNINLPLTIKPSSTAAHLSFPVQNEKGENIASSKALYFTTHYNKQGKLVEITNPLSLKFAGNDKDAIGYIQRENNIYTIPVTKGQYEAMVQEVAKNKECNINMSQAIIPPEASDSIGELTQIQSSLKHHVNNTPPETNAAVSKAQKTLSRQQQRNRTHGYI</sequence>
<evidence type="ECO:0000256" key="5">
    <source>
        <dbReference type="ARBA" id="ARBA00032482"/>
    </source>
</evidence>
<comment type="subcellular location">
    <subcellularLocation>
        <location evidence="1">Cytoplasm</location>
    </subcellularLocation>
</comment>
<dbReference type="EMBL" id="AP029170">
    <property type="protein sequence ID" value="BFD46455.1"/>
    <property type="molecule type" value="Genomic_DNA"/>
</dbReference>
<feature type="region of interest" description="Disordered" evidence="6">
    <location>
        <begin position="708"/>
        <end position="741"/>
    </location>
</feature>
<evidence type="ECO:0000259" key="7">
    <source>
        <dbReference type="Pfam" id="PF18640"/>
    </source>
</evidence>
<dbReference type="InterPro" id="IPR020954">
    <property type="entry name" value="Rickettsia_antigen_120kDa"/>
</dbReference>
<dbReference type="Pfam" id="PF12574">
    <property type="entry name" value="120_Rick_ant"/>
    <property type="match status" value="1"/>
</dbReference>
<protein>
    <recommendedName>
        <fullName evidence="2">Antigenic heat-stable 120 kDa protein</fullName>
    </recommendedName>
    <alternativeName>
        <fullName evidence="4">120 kDa antigen</fullName>
    </alternativeName>
    <alternativeName>
        <fullName evidence="5">Protein PS 120</fullName>
    </alternativeName>
</protein>
<evidence type="ECO:0000256" key="1">
    <source>
        <dbReference type="ARBA" id="ARBA00004496"/>
    </source>
</evidence>
<reference evidence="8" key="1">
    <citation type="submission" date="2024-01" db="EMBL/GenBank/DDBJ databases">
        <title>Sequencing the genomes of a sandfly, Sergentomyia squamirostris, and its two endosymbionts.</title>
        <authorList>
            <person name="Itokawa K."/>
            <person name="Sanjoba C."/>
        </authorList>
    </citation>
    <scope>NUCLEOTIDE SEQUENCE</scope>
    <source>
        <strain evidence="8">RiSSQ</strain>
    </source>
</reference>